<comment type="similarity">
    <text evidence="1 7">Belongs to the cytochrome P450 family.</text>
</comment>
<sequence>MTDLPATTADPAPGALYWDPYDVAIDADPYPVYRRLREEAPLYYNERHDFFAISRADDVDTVVTDPAAYISGRGAFLDFVRAGIEFPPGMFIFQDPPVHTRQRDVLAGVFTPRRVAELAPQIRAYCARSLDPLIGSGRIDFVTDLADQMPMRVIGMLLGIPESDQELVRDTTTGSMHTDAGKPMEVASNEAQGAAHESLYADYITWREKNPSDDLMTQLLNSEVEDESGDRRRLTHEEILTFVGLLAGAGNETSGRLLGWMGKVLGDHPVDRRELVENRALIPAAIEEILRFEPPGHSFARVLSRDVEWYGTTVPKESVVVFLPASANRDERRFPHGDVFDIHRPRTRHFTFGYGIHYCLGAALARLEGQIALDEVLTRFPEWHVDEENARMLSSSVVRGWETLPASIP</sequence>
<keyword evidence="3 7" id="KW-0479">Metal-binding</keyword>
<evidence type="ECO:0000256" key="5">
    <source>
        <dbReference type="ARBA" id="ARBA00023004"/>
    </source>
</evidence>
<dbReference type="AlphaFoldDB" id="A0A1H8RTN4"/>
<evidence type="ECO:0000256" key="7">
    <source>
        <dbReference type="RuleBase" id="RU000461"/>
    </source>
</evidence>
<evidence type="ECO:0000256" key="6">
    <source>
        <dbReference type="ARBA" id="ARBA00023033"/>
    </source>
</evidence>
<proteinExistence type="inferred from homology"/>
<dbReference type="EMBL" id="FOEE01000003">
    <property type="protein sequence ID" value="SEO69657.1"/>
    <property type="molecule type" value="Genomic_DNA"/>
</dbReference>
<dbReference type="GO" id="GO:0036199">
    <property type="term" value="F:cholest-4-en-3-one 26-monooxygenase activity"/>
    <property type="evidence" value="ECO:0007669"/>
    <property type="project" value="TreeGrafter"/>
</dbReference>
<gene>
    <name evidence="8" type="ORF">SAMN05660991_01322</name>
</gene>
<keyword evidence="6 7" id="KW-0503">Monooxygenase</keyword>
<name>A0A1H8RTN4_9ACTN</name>
<dbReference type="Gene3D" id="1.10.630.10">
    <property type="entry name" value="Cytochrome P450"/>
    <property type="match status" value="1"/>
</dbReference>
<evidence type="ECO:0000256" key="4">
    <source>
        <dbReference type="ARBA" id="ARBA00023002"/>
    </source>
</evidence>
<dbReference type="Proteomes" id="UP000198960">
    <property type="component" value="Unassembled WGS sequence"/>
</dbReference>
<dbReference type="GO" id="GO:0006707">
    <property type="term" value="P:cholesterol catabolic process"/>
    <property type="evidence" value="ECO:0007669"/>
    <property type="project" value="TreeGrafter"/>
</dbReference>
<dbReference type="GO" id="GO:0005506">
    <property type="term" value="F:iron ion binding"/>
    <property type="evidence" value="ECO:0007669"/>
    <property type="project" value="InterPro"/>
</dbReference>
<dbReference type="InterPro" id="IPR002397">
    <property type="entry name" value="Cyt_P450_B"/>
</dbReference>
<dbReference type="PROSITE" id="PS00086">
    <property type="entry name" value="CYTOCHROME_P450"/>
    <property type="match status" value="1"/>
</dbReference>
<evidence type="ECO:0000256" key="2">
    <source>
        <dbReference type="ARBA" id="ARBA00022617"/>
    </source>
</evidence>
<dbReference type="STRING" id="673521.SAMN05660991_01322"/>
<dbReference type="FunFam" id="1.10.630.10:FF:000018">
    <property type="entry name" value="Cytochrome P450 monooxygenase"/>
    <property type="match status" value="1"/>
</dbReference>
<dbReference type="PRINTS" id="PR00359">
    <property type="entry name" value="BP450"/>
</dbReference>
<dbReference type="SUPFAM" id="SSF48264">
    <property type="entry name" value="Cytochrome P450"/>
    <property type="match status" value="1"/>
</dbReference>
<evidence type="ECO:0000313" key="8">
    <source>
        <dbReference type="EMBL" id="SEO69657.1"/>
    </source>
</evidence>
<dbReference type="GO" id="GO:0008395">
    <property type="term" value="F:steroid hydroxylase activity"/>
    <property type="evidence" value="ECO:0007669"/>
    <property type="project" value="TreeGrafter"/>
</dbReference>
<dbReference type="RefSeq" id="WP_211435522.1">
    <property type="nucleotide sequence ID" value="NZ_FOEE01000003.1"/>
</dbReference>
<keyword evidence="5 7" id="KW-0408">Iron</keyword>
<keyword evidence="4 7" id="KW-0560">Oxidoreductase</keyword>
<dbReference type="InterPro" id="IPR036396">
    <property type="entry name" value="Cyt_P450_sf"/>
</dbReference>
<dbReference type="InterPro" id="IPR017972">
    <property type="entry name" value="Cyt_P450_CS"/>
</dbReference>
<dbReference type="InterPro" id="IPR001128">
    <property type="entry name" value="Cyt_P450"/>
</dbReference>
<organism evidence="8 9">
    <name type="scientific">Trujillonella endophytica</name>
    <dbReference type="NCBI Taxonomy" id="673521"/>
    <lineage>
        <taxon>Bacteria</taxon>
        <taxon>Bacillati</taxon>
        <taxon>Actinomycetota</taxon>
        <taxon>Actinomycetes</taxon>
        <taxon>Geodermatophilales</taxon>
        <taxon>Geodermatophilaceae</taxon>
        <taxon>Trujillonella</taxon>
    </lineage>
</organism>
<evidence type="ECO:0000256" key="1">
    <source>
        <dbReference type="ARBA" id="ARBA00010617"/>
    </source>
</evidence>
<reference evidence="9" key="1">
    <citation type="submission" date="2016-10" db="EMBL/GenBank/DDBJ databases">
        <authorList>
            <person name="Varghese N."/>
            <person name="Submissions S."/>
        </authorList>
    </citation>
    <scope>NUCLEOTIDE SEQUENCE [LARGE SCALE GENOMIC DNA]</scope>
    <source>
        <strain evidence="9">DSM 45413</strain>
    </source>
</reference>
<evidence type="ECO:0000313" key="9">
    <source>
        <dbReference type="Proteomes" id="UP000198960"/>
    </source>
</evidence>
<protein>
    <submittedName>
        <fullName evidence="8">Cytochrome P450</fullName>
    </submittedName>
</protein>
<dbReference type="PANTHER" id="PTHR46696:SF4">
    <property type="entry name" value="BIOTIN BIOSYNTHESIS CYTOCHROME P450"/>
    <property type="match status" value="1"/>
</dbReference>
<dbReference type="CDD" id="cd11078">
    <property type="entry name" value="CYP130-like"/>
    <property type="match status" value="1"/>
</dbReference>
<dbReference type="PRINTS" id="PR00385">
    <property type="entry name" value="P450"/>
</dbReference>
<evidence type="ECO:0000256" key="3">
    <source>
        <dbReference type="ARBA" id="ARBA00022723"/>
    </source>
</evidence>
<dbReference type="GO" id="GO:0020037">
    <property type="term" value="F:heme binding"/>
    <property type="evidence" value="ECO:0007669"/>
    <property type="project" value="InterPro"/>
</dbReference>
<dbReference type="PANTHER" id="PTHR46696">
    <property type="entry name" value="P450, PUTATIVE (EUROFUNG)-RELATED"/>
    <property type="match status" value="1"/>
</dbReference>
<keyword evidence="9" id="KW-1185">Reference proteome</keyword>
<dbReference type="Pfam" id="PF00067">
    <property type="entry name" value="p450"/>
    <property type="match status" value="1"/>
</dbReference>
<accession>A0A1H8RTN4</accession>
<keyword evidence="2 7" id="KW-0349">Heme</keyword>